<evidence type="ECO:0000256" key="3">
    <source>
        <dbReference type="ARBA" id="ARBA00022801"/>
    </source>
</evidence>
<dbReference type="InterPro" id="IPR023198">
    <property type="entry name" value="PGP-like_dom2"/>
</dbReference>
<dbReference type="NCBIfam" id="TIGR01509">
    <property type="entry name" value="HAD-SF-IA-v3"/>
    <property type="match status" value="1"/>
</dbReference>
<name>A0A1V9YR13_ACHHY</name>
<dbReference type="InterPro" id="IPR006439">
    <property type="entry name" value="HAD-SF_hydro_IA"/>
</dbReference>
<dbReference type="STRING" id="1202772.A0A1V9YR13"/>
<dbReference type="Gene3D" id="1.10.150.240">
    <property type="entry name" value="Putative phosphatase, domain 2"/>
    <property type="match status" value="1"/>
</dbReference>
<organism evidence="5 6">
    <name type="scientific">Achlya hypogyna</name>
    <name type="common">Oomycete</name>
    <name type="synonym">Protoachlya hypogyna</name>
    <dbReference type="NCBI Taxonomy" id="1202772"/>
    <lineage>
        <taxon>Eukaryota</taxon>
        <taxon>Sar</taxon>
        <taxon>Stramenopiles</taxon>
        <taxon>Oomycota</taxon>
        <taxon>Saprolegniomycetes</taxon>
        <taxon>Saprolegniales</taxon>
        <taxon>Achlyaceae</taxon>
        <taxon>Achlya</taxon>
    </lineage>
</organism>
<evidence type="ECO:0000256" key="4">
    <source>
        <dbReference type="ARBA" id="ARBA00022842"/>
    </source>
</evidence>
<dbReference type="FunFam" id="1.10.150.240:FF:000001">
    <property type="entry name" value="Haloacid dehalogenase-like hydrolase domain"/>
    <property type="match status" value="1"/>
</dbReference>
<reference evidence="5 6" key="1">
    <citation type="journal article" date="2014" name="Genome Biol. Evol.">
        <title>The secreted proteins of Achlya hypogyna and Thraustotheca clavata identify the ancestral oomycete secretome and reveal gene acquisitions by horizontal gene transfer.</title>
        <authorList>
            <person name="Misner I."/>
            <person name="Blouin N."/>
            <person name="Leonard G."/>
            <person name="Richards T.A."/>
            <person name="Lane C.E."/>
        </authorList>
    </citation>
    <scope>NUCLEOTIDE SEQUENCE [LARGE SCALE GENOMIC DNA]</scope>
    <source>
        <strain evidence="5 6">ATCC 48635</strain>
    </source>
</reference>
<dbReference type="SFLD" id="SFLDG01129">
    <property type="entry name" value="C1.5:_HAD__Beta-PGM__Phosphata"/>
    <property type="match status" value="1"/>
</dbReference>
<dbReference type="PANTHER" id="PTHR18901:SF38">
    <property type="entry name" value="PSEUDOURIDINE-5'-PHOSPHATASE"/>
    <property type="match status" value="1"/>
</dbReference>
<evidence type="ECO:0000313" key="6">
    <source>
        <dbReference type="Proteomes" id="UP000243579"/>
    </source>
</evidence>
<accession>A0A1V9YR13</accession>
<evidence type="ECO:0000256" key="2">
    <source>
        <dbReference type="ARBA" id="ARBA00022723"/>
    </source>
</evidence>
<dbReference type="GO" id="GO:0046872">
    <property type="term" value="F:metal ion binding"/>
    <property type="evidence" value="ECO:0007669"/>
    <property type="project" value="UniProtKB-KW"/>
</dbReference>
<dbReference type="FunFam" id="3.40.50.1000:FF:000055">
    <property type="entry name" value="Haloacid dehalogenase-like hydrolase family protein"/>
    <property type="match status" value="1"/>
</dbReference>
<protein>
    <submittedName>
        <fullName evidence="5">Haloacid dehalogenase-like hydrolase domain containing 1</fullName>
    </submittedName>
</protein>
<dbReference type="SFLD" id="SFLDS00003">
    <property type="entry name" value="Haloacid_Dehalogenase"/>
    <property type="match status" value="1"/>
</dbReference>
<dbReference type="EMBL" id="JNBR01001409">
    <property type="protein sequence ID" value="OQR88100.1"/>
    <property type="molecule type" value="Genomic_DNA"/>
</dbReference>
<dbReference type="GO" id="GO:0016791">
    <property type="term" value="F:phosphatase activity"/>
    <property type="evidence" value="ECO:0007669"/>
    <property type="project" value="TreeGrafter"/>
</dbReference>
<dbReference type="InterPro" id="IPR036412">
    <property type="entry name" value="HAD-like_sf"/>
</dbReference>
<keyword evidence="6" id="KW-1185">Reference proteome</keyword>
<dbReference type="OrthoDB" id="40579at2759"/>
<evidence type="ECO:0000256" key="1">
    <source>
        <dbReference type="ARBA" id="ARBA00001946"/>
    </source>
</evidence>
<dbReference type="AlphaFoldDB" id="A0A1V9YR13"/>
<dbReference type="Gene3D" id="3.40.50.1000">
    <property type="entry name" value="HAD superfamily/HAD-like"/>
    <property type="match status" value="1"/>
</dbReference>
<dbReference type="SFLD" id="SFLDG01135">
    <property type="entry name" value="C1.5.6:_HAD__Beta-PGM__Phospha"/>
    <property type="match status" value="1"/>
</dbReference>
<sequence length="233" mass="25683">MAVRYVLFDMDGLLLDTERVYSEVTSEILARFGKEFTWDVKSRMMGQKEYDAAKILIDAYGIDLTPEAYLVERNAMHAAKFPFCKPLPGVRKLLTHLKAHNVPMCVATSSHRAAFELKSSRNQDLFALFDGHIICGDDPQVQHGKPAPDLFLHAAHALGCPASVDNADNHVCLVFEDAPSGVLAGLNAKMQVVWIPDANLARDPALAARCARVLSSMEEFDPSAFGLPPYPQQ</sequence>
<evidence type="ECO:0000313" key="5">
    <source>
        <dbReference type="EMBL" id="OQR88100.1"/>
    </source>
</evidence>
<keyword evidence="4" id="KW-0460">Magnesium</keyword>
<keyword evidence="2" id="KW-0479">Metal-binding</keyword>
<dbReference type="SUPFAM" id="SSF56784">
    <property type="entry name" value="HAD-like"/>
    <property type="match status" value="1"/>
</dbReference>
<gene>
    <name evidence="5" type="ORF">ACHHYP_07539</name>
</gene>
<dbReference type="Proteomes" id="UP000243579">
    <property type="component" value="Unassembled WGS sequence"/>
</dbReference>
<dbReference type="InterPro" id="IPR023214">
    <property type="entry name" value="HAD_sf"/>
</dbReference>
<dbReference type="PANTHER" id="PTHR18901">
    <property type="entry name" value="2-DEOXYGLUCOSE-6-PHOSPHATE PHOSPHATASE 2"/>
    <property type="match status" value="1"/>
</dbReference>
<dbReference type="Pfam" id="PF00702">
    <property type="entry name" value="Hydrolase"/>
    <property type="match status" value="1"/>
</dbReference>
<comment type="cofactor">
    <cofactor evidence="1">
        <name>Mg(2+)</name>
        <dbReference type="ChEBI" id="CHEBI:18420"/>
    </cofactor>
</comment>
<keyword evidence="3 5" id="KW-0378">Hydrolase</keyword>
<proteinExistence type="predicted"/>
<comment type="caution">
    <text evidence="5">The sequence shown here is derived from an EMBL/GenBank/DDBJ whole genome shotgun (WGS) entry which is preliminary data.</text>
</comment>